<organism evidence="3 4">
    <name type="scientific">Canna indica</name>
    <name type="common">Indian-shot</name>
    <dbReference type="NCBI Taxonomy" id="4628"/>
    <lineage>
        <taxon>Eukaryota</taxon>
        <taxon>Viridiplantae</taxon>
        <taxon>Streptophyta</taxon>
        <taxon>Embryophyta</taxon>
        <taxon>Tracheophyta</taxon>
        <taxon>Spermatophyta</taxon>
        <taxon>Magnoliopsida</taxon>
        <taxon>Liliopsida</taxon>
        <taxon>Zingiberales</taxon>
        <taxon>Cannaceae</taxon>
        <taxon>Canna</taxon>
    </lineage>
</organism>
<keyword evidence="4" id="KW-1185">Reference proteome</keyword>
<dbReference type="Proteomes" id="UP001327560">
    <property type="component" value="Chromosome 2"/>
</dbReference>
<proteinExistence type="inferred from homology"/>
<dbReference type="PANTHER" id="PTHR31669:SF302">
    <property type="entry name" value="PROTEIN FAR1-RELATED SEQUENCE"/>
    <property type="match status" value="1"/>
</dbReference>
<keyword evidence="1" id="KW-0539">Nucleus</keyword>
<feature type="region of interest" description="Disordered" evidence="2">
    <location>
        <begin position="189"/>
        <end position="213"/>
    </location>
</feature>
<evidence type="ECO:0000256" key="1">
    <source>
        <dbReference type="RuleBase" id="RU367018"/>
    </source>
</evidence>
<comment type="subcellular location">
    <subcellularLocation>
        <location evidence="1">Nucleus</location>
    </subcellularLocation>
</comment>
<dbReference type="EMBL" id="CP136891">
    <property type="protein sequence ID" value="WOK96746.1"/>
    <property type="molecule type" value="Genomic_DNA"/>
</dbReference>
<feature type="compositionally biased region" description="Basic residues" evidence="2">
    <location>
        <begin position="194"/>
        <end position="213"/>
    </location>
</feature>
<sequence length="213" mass="24709">MGIEFTEQITHFISSMRLFYMRTHGGTSRIKSVMYDCQNLEIKDSCHKFETIGILCKHALKVLDVVNLNAIPNRYILRRWTKDAKNRVINENKSALDGNGNNSTYVSEMTSVSNGMKRANEIIMRAKSYEETRRIFYEFLDSVGENIDAWLKNMNLHDSTTCDDLIANEVEPQIKNLSKRNPLHVKSKGITDAHKRHWDNKKKTKKIRSSKLK</sequence>
<dbReference type="GO" id="GO:0005634">
    <property type="term" value="C:nucleus"/>
    <property type="evidence" value="ECO:0007669"/>
    <property type="project" value="UniProtKB-SubCell"/>
</dbReference>
<accession>A0AAQ3JXS8</accession>
<dbReference type="AlphaFoldDB" id="A0AAQ3JXS8"/>
<evidence type="ECO:0000313" key="4">
    <source>
        <dbReference type="Proteomes" id="UP001327560"/>
    </source>
</evidence>
<evidence type="ECO:0000313" key="3">
    <source>
        <dbReference type="EMBL" id="WOK96746.1"/>
    </source>
</evidence>
<protein>
    <recommendedName>
        <fullName evidence="1">Protein FAR1-RELATED SEQUENCE</fullName>
    </recommendedName>
</protein>
<dbReference type="InterPro" id="IPR031052">
    <property type="entry name" value="FHY3/FAR1"/>
</dbReference>
<keyword evidence="1" id="KW-0863">Zinc-finger</keyword>
<keyword evidence="1" id="KW-0479">Metal-binding</keyword>
<gene>
    <name evidence="3" type="ORF">Cni_G05453</name>
</gene>
<comment type="function">
    <text evidence="1">Putative transcription activator involved in regulating light control of development.</text>
</comment>
<evidence type="ECO:0000256" key="2">
    <source>
        <dbReference type="SAM" id="MobiDB-lite"/>
    </source>
</evidence>
<dbReference type="GO" id="GO:0006355">
    <property type="term" value="P:regulation of DNA-templated transcription"/>
    <property type="evidence" value="ECO:0007669"/>
    <property type="project" value="UniProtKB-UniRule"/>
</dbReference>
<keyword evidence="1" id="KW-0862">Zinc</keyword>
<dbReference type="PANTHER" id="PTHR31669">
    <property type="entry name" value="PROTEIN FAR1-RELATED SEQUENCE 10-RELATED"/>
    <property type="match status" value="1"/>
</dbReference>
<dbReference type="GO" id="GO:0008270">
    <property type="term" value="F:zinc ion binding"/>
    <property type="evidence" value="ECO:0007669"/>
    <property type="project" value="UniProtKB-UniRule"/>
</dbReference>
<reference evidence="3 4" key="1">
    <citation type="submission" date="2023-10" db="EMBL/GenBank/DDBJ databases">
        <title>Chromosome-scale genome assembly provides insights into flower coloration mechanisms of Canna indica.</title>
        <authorList>
            <person name="Li C."/>
        </authorList>
    </citation>
    <scope>NUCLEOTIDE SEQUENCE [LARGE SCALE GENOMIC DNA]</scope>
    <source>
        <tissue evidence="3">Flower</tissue>
    </source>
</reference>
<name>A0AAQ3JXS8_9LILI</name>
<comment type="similarity">
    <text evidence="1">Belongs to the FHY3/FAR1 family.</text>
</comment>